<name>A0ABX0E3D0_9ACTN</name>
<comment type="caution">
    <text evidence="1">The sequence shown here is derived from an EMBL/GenBank/DDBJ whole genome shotgun (WGS) entry which is preliminary data.</text>
</comment>
<keyword evidence="2" id="KW-1185">Reference proteome</keyword>
<accession>A0ABX0E3D0</accession>
<gene>
    <name evidence="1" type="ORF">G6048_27160</name>
</gene>
<dbReference type="Proteomes" id="UP001518140">
    <property type="component" value="Unassembled WGS sequence"/>
</dbReference>
<sequence length="105" mass="10979">MLKSATHQVLAQLLTVPGSAGVKALAVVAGMVLFRADVAFYAAEVVAACRRAGDHFSLTVWLNPTIHAAIATIDEDAWIPGDGEVDRAAFAGLRVAVWVFATAST</sequence>
<evidence type="ECO:0000313" key="1">
    <source>
        <dbReference type="EMBL" id="NGO45662.1"/>
    </source>
</evidence>
<reference evidence="1 2" key="1">
    <citation type="submission" date="2020-02" db="EMBL/GenBank/DDBJ databases">
        <title>Whole-genome analyses of novel actinobacteria.</title>
        <authorList>
            <person name="Sahin N."/>
            <person name="Tokatli A."/>
        </authorList>
    </citation>
    <scope>NUCLEOTIDE SEQUENCE [LARGE SCALE GENOMIC DNA]</scope>
    <source>
        <strain evidence="1 2">YC419</strain>
    </source>
</reference>
<proteinExistence type="predicted"/>
<protein>
    <submittedName>
        <fullName evidence="1">Uncharacterized protein</fullName>
    </submittedName>
</protein>
<dbReference type="EMBL" id="JAAKZX010000098">
    <property type="protein sequence ID" value="NGO45662.1"/>
    <property type="molecule type" value="Genomic_DNA"/>
</dbReference>
<dbReference type="RefSeq" id="WP_165342214.1">
    <property type="nucleotide sequence ID" value="NZ_JAAKZX010000098.1"/>
</dbReference>
<evidence type="ECO:0000313" key="2">
    <source>
        <dbReference type="Proteomes" id="UP001518140"/>
    </source>
</evidence>
<organism evidence="1 2">
    <name type="scientific">Streptomyces ureilyticus</name>
    <dbReference type="NCBI Taxonomy" id="1775131"/>
    <lineage>
        <taxon>Bacteria</taxon>
        <taxon>Bacillati</taxon>
        <taxon>Actinomycetota</taxon>
        <taxon>Actinomycetes</taxon>
        <taxon>Kitasatosporales</taxon>
        <taxon>Streptomycetaceae</taxon>
        <taxon>Streptomyces</taxon>
    </lineage>
</organism>